<evidence type="ECO:0000313" key="3">
    <source>
        <dbReference type="Proteomes" id="UP000076482"/>
    </source>
</evidence>
<keyword evidence="1" id="KW-0812">Transmembrane</keyword>
<dbReference type="PATRIC" id="fig|1396.535.peg.4349"/>
<reference evidence="2 3" key="1">
    <citation type="submission" date="2015-09" db="EMBL/GenBank/DDBJ databases">
        <title>Bacillus cereus food isolates.</title>
        <authorList>
            <person name="Boekhorst J."/>
        </authorList>
    </citation>
    <scope>NUCLEOTIDE SEQUENCE [LARGE SCALE GENOMIC DNA]</scope>
    <source>
        <strain evidence="2 3">B4088</strain>
    </source>
</reference>
<evidence type="ECO:0008006" key="4">
    <source>
        <dbReference type="Google" id="ProtNLM"/>
    </source>
</evidence>
<keyword evidence="1" id="KW-1133">Transmembrane helix</keyword>
<dbReference type="EMBL" id="LJKE01000015">
    <property type="protein sequence ID" value="KZD72136.1"/>
    <property type="molecule type" value="Genomic_DNA"/>
</dbReference>
<evidence type="ECO:0000313" key="2">
    <source>
        <dbReference type="EMBL" id="KZD72136.1"/>
    </source>
</evidence>
<gene>
    <name evidence="2" type="ORF">B4088_0597</name>
</gene>
<evidence type="ECO:0000256" key="1">
    <source>
        <dbReference type="SAM" id="Phobius"/>
    </source>
</evidence>
<name>A0A164QSV3_BACCE</name>
<dbReference type="AlphaFoldDB" id="A0A164QSV3"/>
<dbReference type="Proteomes" id="UP000076482">
    <property type="component" value="Unassembled WGS sequence"/>
</dbReference>
<dbReference type="RefSeq" id="WP_063259817.1">
    <property type="nucleotide sequence ID" value="NZ_LJKE01000015.1"/>
</dbReference>
<protein>
    <recommendedName>
        <fullName evidence="4">Flp family type IVb pilin</fullName>
    </recommendedName>
</protein>
<comment type="caution">
    <text evidence="2">The sequence shown here is derived from an EMBL/GenBank/DDBJ whole genome shotgun (WGS) entry which is preliminary data.</text>
</comment>
<organism evidence="2 3">
    <name type="scientific">Bacillus cereus</name>
    <dbReference type="NCBI Taxonomy" id="1396"/>
    <lineage>
        <taxon>Bacteria</taxon>
        <taxon>Bacillati</taxon>
        <taxon>Bacillota</taxon>
        <taxon>Bacilli</taxon>
        <taxon>Bacillales</taxon>
        <taxon>Bacillaceae</taxon>
        <taxon>Bacillus</taxon>
        <taxon>Bacillus cereus group</taxon>
    </lineage>
</organism>
<proteinExistence type="predicted"/>
<keyword evidence="1" id="KW-0472">Membrane</keyword>
<sequence length="60" mass="6710">MKKNNLYTFIKEERGDIVQYMLLLALLGVILAFAAPFIKKKMTQATTSAGESIDKTFEPA</sequence>
<feature type="transmembrane region" description="Helical" evidence="1">
    <location>
        <begin position="20"/>
        <end position="38"/>
    </location>
</feature>
<accession>A0A164QSV3</accession>